<feature type="transmembrane region" description="Helical" evidence="8">
    <location>
        <begin position="204"/>
        <end position="224"/>
    </location>
</feature>
<dbReference type="PANTHER" id="PTHR42929">
    <property type="entry name" value="INNER MEMBRANE ABC TRANSPORTER PERMEASE PROTEIN YDCU-RELATED-RELATED"/>
    <property type="match status" value="1"/>
</dbReference>
<evidence type="ECO:0000259" key="9">
    <source>
        <dbReference type="PROSITE" id="PS50928"/>
    </source>
</evidence>
<comment type="similarity">
    <text evidence="2">Belongs to the binding-protein-dependent transport system permease family. CysTW subfamily.</text>
</comment>
<evidence type="ECO:0000313" key="10">
    <source>
        <dbReference type="EMBL" id="OIS94158.1"/>
    </source>
</evidence>
<keyword evidence="6 8" id="KW-1133">Transmembrane helix</keyword>
<dbReference type="CDD" id="cd06261">
    <property type="entry name" value="TM_PBP2"/>
    <property type="match status" value="1"/>
</dbReference>
<keyword evidence="3" id="KW-0813">Transport</keyword>
<accession>A0A1J6I8N1</accession>
<evidence type="ECO:0000256" key="5">
    <source>
        <dbReference type="ARBA" id="ARBA00022692"/>
    </source>
</evidence>
<reference evidence="10 11" key="1">
    <citation type="submission" date="2016-10" db="EMBL/GenBank/DDBJ databases">
        <title>The Draft Genome Sequence of the Potato Rhizosphere Bacteria Ochrobactrum sp. IPA7.2.</title>
        <authorList>
            <person name="Gogoleva N.E."/>
            <person name="Khlopko Y.A."/>
            <person name="Burygin G.L."/>
            <person name="Plotnikov A.O."/>
        </authorList>
    </citation>
    <scope>NUCLEOTIDE SEQUENCE [LARGE SCALE GENOMIC DNA]</scope>
    <source>
        <strain evidence="10 11">IPA7.2</strain>
    </source>
</reference>
<evidence type="ECO:0000256" key="3">
    <source>
        <dbReference type="ARBA" id="ARBA00022448"/>
    </source>
</evidence>
<dbReference type="SUPFAM" id="SSF161098">
    <property type="entry name" value="MetI-like"/>
    <property type="match status" value="1"/>
</dbReference>
<dbReference type="GO" id="GO:0005886">
    <property type="term" value="C:plasma membrane"/>
    <property type="evidence" value="ECO:0007669"/>
    <property type="project" value="UniProtKB-SubCell"/>
</dbReference>
<dbReference type="Proteomes" id="UP000182985">
    <property type="component" value="Unassembled WGS sequence"/>
</dbReference>
<evidence type="ECO:0000313" key="11">
    <source>
        <dbReference type="Proteomes" id="UP000182985"/>
    </source>
</evidence>
<dbReference type="PANTHER" id="PTHR42929:SF5">
    <property type="entry name" value="ABC TRANSPORTER PERMEASE PROTEIN"/>
    <property type="match status" value="1"/>
</dbReference>
<dbReference type="InterPro" id="IPR035906">
    <property type="entry name" value="MetI-like_sf"/>
</dbReference>
<evidence type="ECO:0000256" key="1">
    <source>
        <dbReference type="ARBA" id="ARBA00004651"/>
    </source>
</evidence>
<feature type="transmembrane region" description="Helical" evidence="8">
    <location>
        <begin position="398"/>
        <end position="416"/>
    </location>
</feature>
<keyword evidence="7 8" id="KW-0472">Membrane</keyword>
<dbReference type="GO" id="GO:0055085">
    <property type="term" value="P:transmembrane transport"/>
    <property type="evidence" value="ECO:0007669"/>
    <property type="project" value="InterPro"/>
</dbReference>
<comment type="caution">
    <text evidence="10">The sequence shown here is derived from an EMBL/GenBank/DDBJ whole genome shotgun (WGS) entry which is preliminary data.</text>
</comment>
<protein>
    <submittedName>
        <fullName evidence="10">Spermidine/putrescine ABC transporter permease</fullName>
    </submittedName>
</protein>
<keyword evidence="5 8" id="KW-0812">Transmembrane</keyword>
<keyword evidence="4" id="KW-1003">Cell membrane</keyword>
<feature type="domain" description="ABC transmembrane type-1" evidence="9">
    <location>
        <begin position="205"/>
        <end position="411"/>
    </location>
</feature>
<name>A0A1J6I8N1_9HYPH</name>
<dbReference type="Gene3D" id="1.10.3720.10">
    <property type="entry name" value="MetI-like"/>
    <property type="match status" value="1"/>
</dbReference>
<comment type="subcellular location">
    <subcellularLocation>
        <location evidence="1">Cell membrane</location>
        <topology evidence="1">Multi-pass membrane protein</topology>
    </subcellularLocation>
</comment>
<gene>
    <name evidence="10" type="ORF">BLA27_06420</name>
</gene>
<evidence type="ECO:0000256" key="6">
    <source>
        <dbReference type="ARBA" id="ARBA00022989"/>
    </source>
</evidence>
<evidence type="ECO:0000256" key="8">
    <source>
        <dbReference type="SAM" id="Phobius"/>
    </source>
</evidence>
<evidence type="ECO:0000256" key="7">
    <source>
        <dbReference type="ARBA" id="ARBA00023136"/>
    </source>
</evidence>
<sequence length="424" mass="47010">MVLMTLIDEDTATTRATRREWGRAGRRRRMVSLLLVAPLLFYVLITFMLPIGMMLYKAVENVELTQALPDTVAELSRWTASDSAELPPDVVFTTFVNEISSAPRNLVAEAARRLNYEESGYRTLLTSTVRKLRKLPDNLGADGAARRFLTDIDKRWEEPAYWHAMKRASPAYTPYYMLAAVDLAIDDGGNVVQAPQEQRTYIDILFRTLKTAAVVTLVCALLGYPLANLMVSAPRFLSIALIIAVMLPFWTSLLARTSAWIVLLQREGLVNSLFGWLGLIRQPLELIFNTTGLYIVMIHMMLPFMVLPLYSTMKGIPPHFMRASASLGAHPVRGFLNVYLPMTLPGVGAGVLLTFIVTAGYYITPSLVASARDQMLGYFIAFFANTTINWGMASALGIVLLLCTVAVYSLAARTVGVRQLAGLK</sequence>
<feature type="transmembrane region" description="Helical" evidence="8">
    <location>
        <begin position="342"/>
        <end position="363"/>
    </location>
</feature>
<feature type="transmembrane region" description="Helical" evidence="8">
    <location>
        <begin position="33"/>
        <end position="56"/>
    </location>
</feature>
<dbReference type="AlphaFoldDB" id="A0A1J6I8N1"/>
<evidence type="ECO:0000256" key="4">
    <source>
        <dbReference type="ARBA" id="ARBA00022475"/>
    </source>
</evidence>
<feature type="transmembrane region" description="Helical" evidence="8">
    <location>
        <begin position="292"/>
        <end position="311"/>
    </location>
</feature>
<feature type="transmembrane region" description="Helical" evidence="8">
    <location>
        <begin position="236"/>
        <end position="253"/>
    </location>
</feature>
<organism evidence="10 11">
    <name type="scientific">Brucella cytisi</name>
    <dbReference type="NCBI Taxonomy" id="407152"/>
    <lineage>
        <taxon>Bacteria</taxon>
        <taxon>Pseudomonadati</taxon>
        <taxon>Pseudomonadota</taxon>
        <taxon>Alphaproteobacteria</taxon>
        <taxon>Hyphomicrobiales</taxon>
        <taxon>Brucellaceae</taxon>
        <taxon>Brucella/Ochrobactrum group</taxon>
        <taxon>Brucella</taxon>
    </lineage>
</organism>
<evidence type="ECO:0000256" key="2">
    <source>
        <dbReference type="ARBA" id="ARBA00007069"/>
    </source>
</evidence>
<dbReference type="PROSITE" id="PS50928">
    <property type="entry name" value="ABC_TM1"/>
    <property type="match status" value="1"/>
</dbReference>
<proteinExistence type="inferred from homology"/>
<dbReference type="InterPro" id="IPR000515">
    <property type="entry name" value="MetI-like"/>
</dbReference>
<dbReference type="EMBL" id="MOEC01000005">
    <property type="protein sequence ID" value="OIS94158.1"/>
    <property type="molecule type" value="Genomic_DNA"/>
</dbReference>
<keyword evidence="11" id="KW-1185">Reference proteome</keyword>